<protein>
    <submittedName>
        <fullName evidence="8">Aquaporin family protein</fullName>
    </submittedName>
</protein>
<dbReference type="OrthoDB" id="9807293at2"/>
<comment type="subcellular location">
    <subcellularLocation>
        <location evidence="1">Membrane</location>
        <topology evidence="1">Multi-pass membrane protein</topology>
    </subcellularLocation>
</comment>
<dbReference type="GO" id="GO:0015250">
    <property type="term" value="F:water channel activity"/>
    <property type="evidence" value="ECO:0007669"/>
    <property type="project" value="TreeGrafter"/>
</dbReference>
<dbReference type="InterPro" id="IPR034294">
    <property type="entry name" value="Aquaporin_transptr"/>
</dbReference>
<dbReference type="EMBL" id="RFFG01000057">
    <property type="protein sequence ID" value="RMI40235.1"/>
    <property type="molecule type" value="Genomic_DNA"/>
</dbReference>
<evidence type="ECO:0000256" key="5">
    <source>
        <dbReference type="ARBA" id="ARBA00023136"/>
    </source>
</evidence>
<keyword evidence="3 6" id="KW-0812">Transmembrane</keyword>
<comment type="caution">
    <text evidence="8">The sequence shown here is derived from an EMBL/GenBank/DDBJ whole genome shotgun (WGS) entry which is preliminary data.</text>
</comment>
<dbReference type="PANTHER" id="PTHR19139:SF199">
    <property type="entry name" value="MIP17260P"/>
    <property type="match status" value="1"/>
</dbReference>
<organism evidence="8 9">
    <name type="scientific">Actinomadura harenae</name>
    <dbReference type="NCBI Taxonomy" id="2483351"/>
    <lineage>
        <taxon>Bacteria</taxon>
        <taxon>Bacillati</taxon>
        <taxon>Actinomycetota</taxon>
        <taxon>Actinomycetes</taxon>
        <taxon>Streptosporangiales</taxon>
        <taxon>Thermomonosporaceae</taxon>
        <taxon>Actinomadura</taxon>
    </lineage>
</organism>
<feature type="transmembrane region" description="Helical" evidence="7">
    <location>
        <begin position="77"/>
        <end position="100"/>
    </location>
</feature>
<gene>
    <name evidence="8" type="ORF">EBO15_27220</name>
</gene>
<dbReference type="SUPFAM" id="SSF81338">
    <property type="entry name" value="Aquaporin-like"/>
    <property type="match status" value="1"/>
</dbReference>
<accession>A0A3M2LW42</accession>
<dbReference type="AlphaFoldDB" id="A0A3M2LW42"/>
<evidence type="ECO:0000256" key="6">
    <source>
        <dbReference type="RuleBase" id="RU000477"/>
    </source>
</evidence>
<evidence type="ECO:0000256" key="3">
    <source>
        <dbReference type="ARBA" id="ARBA00022692"/>
    </source>
</evidence>
<proteinExistence type="inferred from homology"/>
<feature type="transmembrane region" description="Helical" evidence="7">
    <location>
        <begin position="120"/>
        <end position="138"/>
    </location>
</feature>
<evidence type="ECO:0000256" key="4">
    <source>
        <dbReference type="ARBA" id="ARBA00022989"/>
    </source>
</evidence>
<comment type="similarity">
    <text evidence="2 6">Belongs to the MIP/aquaporin (TC 1.A.8) family.</text>
</comment>
<keyword evidence="5 7" id="KW-0472">Membrane</keyword>
<dbReference type="InterPro" id="IPR023271">
    <property type="entry name" value="Aquaporin-like"/>
</dbReference>
<sequence>MRRCVAEALGTGLLLAAIVGSGILGARLSAGNTGVALLANALATGAVLFALIEWLAPISGAHFNPLVSLAMAFRGDIKLGVAAAYVPAQLLGGFAGVGLADAMFGAPVFAQATHESSGSTRTLAEFVATFGLLGIIWTCSRTRSAALPAIVAAYVVGIFWFTPTGYANPAVALARTLTDTPTGIRPQDIPALLLGEAAGTATAIALLTWLTPNPHTGSLVRRAPDRPNLKARA</sequence>
<evidence type="ECO:0000313" key="9">
    <source>
        <dbReference type="Proteomes" id="UP000282674"/>
    </source>
</evidence>
<dbReference type="InterPro" id="IPR000425">
    <property type="entry name" value="MIP"/>
</dbReference>
<feature type="transmembrane region" description="Helical" evidence="7">
    <location>
        <begin position="189"/>
        <end position="212"/>
    </location>
</feature>
<dbReference type="Gene3D" id="1.20.1080.10">
    <property type="entry name" value="Glycerol uptake facilitator protein"/>
    <property type="match status" value="1"/>
</dbReference>
<dbReference type="Pfam" id="PF00230">
    <property type="entry name" value="MIP"/>
    <property type="match status" value="1"/>
</dbReference>
<dbReference type="PRINTS" id="PR00783">
    <property type="entry name" value="MINTRINSICP"/>
</dbReference>
<dbReference type="PANTHER" id="PTHR19139">
    <property type="entry name" value="AQUAPORIN TRANSPORTER"/>
    <property type="match status" value="1"/>
</dbReference>
<dbReference type="GO" id="GO:0005886">
    <property type="term" value="C:plasma membrane"/>
    <property type="evidence" value="ECO:0007669"/>
    <property type="project" value="TreeGrafter"/>
</dbReference>
<evidence type="ECO:0000256" key="2">
    <source>
        <dbReference type="ARBA" id="ARBA00006175"/>
    </source>
</evidence>
<evidence type="ECO:0000313" key="8">
    <source>
        <dbReference type="EMBL" id="RMI40235.1"/>
    </source>
</evidence>
<reference evidence="8 9" key="1">
    <citation type="submission" date="2018-10" db="EMBL/GenBank/DDBJ databases">
        <title>Isolation from soil.</title>
        <authorList>
            <person name="Hu J."/>
        </authorList>
    </citation>
    <scope>NUCLEOTIDE SEQUENCE [LARGE SCALE GENOMIC DNA]</scope>
    <source>
        <strain evidence="8 9">NEAU-Ht49</strain>
    </source>
</reference>
<feature type="transmembrane region" description="Helical" evidence="7">
    <location>
        <begin position="145"/>
        <end position="162"/>
    </location>
</feature>
<name>A0A3M2LW42_9ACTN</name>
<evidence type="ECO:0000256" key="7">
    <source>
        <dbReference type="SAM" id="Phobius"/>
    </source>
</evidence>
<feature type="transmembrane region" description="Helical" evidence="7">
    <location>
        <begin position="35"/>
        <end position="56"/>
    </location>
</feature>
<evidence type="ECO:0000256" key="1">
    <source>
        <dbReference type="ARBA" id="ARBA00004141"/>
    </source>
</evidence>
<keyword evidence="6" id="KW-0813">Transport</keyword>
<dbReference type="Proteomes" id="UP000282674">
    <property type="component" value="Unassembled WGS sequence"/>
</dbReference>
<keyword evidence="4 7" id="KW-1133">Transmembrane helix</keyword>
<keyword evidence="9" id="KW-1185">Reference proteome</keyword>